<evidence type="ECO:0000256" key="2">
    <source>
        <dbReference type="ARBA" id="ARBA00022723"/>
    </source>
</evidence>
<dbReference type="PROSITE" id="PS00198">
    <property type="entry name" value="4FE4S_FER_1"/>
    <property type="match status" value="2"/>
</dbReference>
<accession>A0A7W8BZD0</accession>
<dbReference type="SUPFAM" id="SSF54862">
    <property type="entry name" value="4Fe-4S ferredoxins"/>
    <property type="match status" value="1"/>
</dbReference>
<keyword evidence="1" id="KW-0004">4Fe-4S</keyword>
<dbReference type="RefSeq" id="WP_183718126.1">
    <property type="nucleotide sequence ID" value="NZ_JACHGO010000002.1"/>
</dbReference>
<feature type="domain" description="4Fe-4S ferredoxin-type" evidence="5">
    <location>
        <begin position="186"/>
        <end position="215"/>
    </location>
</feature>
<keyword evidence="3" id="KW-0408">Iron</keyword>
<dbReference type="Pfam" id="PF12838">
    <property type="entry name" value="Fer4_7"/>
    <property type="match status" value="1"/>
</dbReference>
<dbReference type="Proteomes" id="UP000539075">
    <property type="component" value="Unassembled WGS sequence"/>
</dbReference>
<dbReference type="PROSITE" id="PS51379">
    <property type="entry name" value="4FE4S_FER_2"/>
    <property type="match status" value="2"/>
</dbReference>
<dbReference type="GO" id="GO:0046872">
    <property type="term" value="F:metal ion binding"/>
    <property type="evidence" value="ECO:0007669"/>
    <property type="project" value="UniProtKB-KW"/>
</dbReference>
<dbReference type="EMBL" id="JACHGO010000002">
    <property type="protein sequence ID" value="MBB5142751.1"/>
    <property type="molecule type" value="Genomic_DNA"/>
</dbReference>
<dbReference type="InterPro" id="IPR050157">
    <property type="entry name" value="PSI_iron-sulfur_center"/>
</dbReference>
<evidence type="ECO:0000256" key="3">
    <source>
        <dbReference type="ARBA" id="ARBA00023004"/>
    </source>
</evidence>
<gene>
    <name evidence="6" type="ORF">HNQ38_000830</name>
</gene>
<dbReference type="GO" id="GO:0051539">
    <property type="term" value="F:4 iron, 4 sulfur cluster binding"/>
    <property type="evidence" value="ECO:0007669"/>
    <property type="project" value="UniProtKB-KW"/>
</dbReference>
<dbReference type="PANTHER" id="PTHR24960">
    <property type="entry name" value="PHOTOSYSTEM I IRON-SULFUR CENTER-RELATED"/>
    <property type="match status" value="1"/>
</dbReference>
<comment type="caution">
    <text evidence="6">The sequence shown here is derived from an EMBL/GenBank/DDBJ whole genome shotgun (WGS) entry which is preliminary data.</text>
</comment>
<keyword evidence="2" id="KW-0479">Metal-binding</keyword>
<protein>
    <recommendedName>
        <fullName evidence="5">4Fe-4S ferredoxin-type domain-containing protein</fullName>
    </recommendedName>
</protein>
<sequence>MPAKVFYTDTHSRSHEESKLAKVARLCDALNFKKFIKKNELTAVKLHFGEYGNDTHLNPTLVRQVVDKIAAAGGKAFLTDTTTLYSGSRHNAVDHLQTACRHGFSPSVVAAPVVIADGLFGENDVPVRINCKHFKEVHIATEISKAPALVVLSHFKGHQMAGFGGAIKNLAMGGASVRGKKEQHATHVSVNEDACIGCGKCVRSCPQDALSIHKKKSKVDIARCVGCFECMTVCPVAAIDIEWEAEMEPFMERMTEYAYGVVKGRKKRICYINFVINVTPDCDCVGWSDMPMVPDVGILASTDPVALDQACFDLVNKAPCLSGEKKEKGEKQDKAEKLDKFTARWPNTRGPVQLQYGEEIGLGSRKYELIKV</sequence>
<evidence type="ECO:0000313" key="6">
    <source>
        <dbReference type="EMBL" id="MBB5142751.1"/>
    </source>
</evidence>
<dbReference type="InterPro" id="IPR007160">
    <property type="entry name" value="DUF362"/>
</dbReference>
<keyword evidence="4" id="KW-0411">Iron-sulfur</keyword>
<dbReference type="InterPro" id="IPR017900">
    <property type="entry name" value="4Fe4S_Fe_S_CS"/>
</dbReference>
<dbReference type="InterPro" id="IPR017896">
    <property type="entry name" value="4Fe4S_Fe-S-bd"/>
</dbReference>
<dbReference type="PANTHER" id="PTHR24960:SF79">
    <property type="entry name" value="PHOTOSYSTEM I IRON-SULFUR CENTER"/>
    <property type="match status" value="1"/>
</dbReference>
<dbReference type="Pfam" id="PF04015">
    <property type="entry name" value="DUF362"/>
    <property type="match status" value="1"/>
</dbReference>
<dbReference type="AlphaFoldDB" id="A0A7W8BZD0"/>
<evidence type="ECO:0000259" key="5">
    <source>
        <dbReference type="PROSITE" id="PS51379"/>
    </source>
</evidence>
<name>A0A7W8BZD0_9BACT</name>
<organism evidence="6 7">
    <name type="scientific">Desulfovibrio intestinalis</name>
    <dbReference type="NCBI Taxonomy" id="58621"/>
    <lineage>
        <taxon>Bacteria</taxon>
        <taxon>Pseudomonadati</taxon>
        <taxon>Thermodesulfobacteriota</taxon>
        <taxon>Desulfovibrionia</taxon>
        <taxon>Desulfovibrionales</taxon>
        <taxon>Desulfovibrionaceae</taxon>
        <taxon>Desulfovibrio</taxon>
    </lineage>
</organism>
<reference evidence="6 7" key="1">
    <citation type="submission" date="2020-08" db="EMBL/GenBank/DDBJ databases">
        <title>Genomic Encyclopedia of Type Strains, Phase IV (KMG-IV): sequencing the most valuable type-strain genomes for metagenomic binning, comparative biology and taxonomic classification.</title>
        <authorList>
            <person name="Goeker M."/>
        </authorList>
    </citation>
    <scope>NUCLEOTIDE SEQUENCE [LARGE SCALE GENOMIC DNA]</scope>
    <source>
        <strain evidence="6 7">DSM 11275</strain>
    </source>
</reference>
<keyword evidence="7" id="KW-1185">Reference proteome</keyword>
<proteinExistence type="predicted"/>
<evidence type="ECO:0000313" key="7">
    <source>
        <dbReference type="Proteomes" id="UP000539075"/>
    </source>
</evidence>
<evidence type="ECO:0000256" key="4">
    <source>
        <dbReference type="ARBA" id="ARBA00023014"/>
    </source>
</evidence>
<dbReference type="Gene3D" id="3.30.70.20">
    <property type="match status" value="1"/>
</dbReference>
<evidence type="ECO:0000256" key="1">
    <source>
        <dbReference type="ARBA" id="ARBA00022485"/>
    </source>
</evidence>
<feature type="domain" description="4Fe-4S ferredoxin-type" evidence="5">
    <location>
        <begin position="216"/>
        <end position="244"/>
    </location>
</feature>